<feature type="domain" description="Ionotropic glutamate receptor C-terminal" evidence="13">
    <location>
        <begin position="547"/>
        <end position="815"/>
    </location>
</feature>
<feature type="disulfide bond" evidence="11">
    <location>
        <begin position="730"/>
        <end position="785"/>
    </location>
</feature>
<feature type="transmembrane region" description="Helical" evidence="12">
    <location>
        <begin position="806"/>
        <end position="824"/>
    </location>
</feature>
<proteinExistence type="inferred from homology"/>
<dbReference type="InterPro" id="IPR001320">
    <property type="entry name" value="Iontro_rcpt_C"/>
</dbReference>
<evidence type="ECO:0000256" key="5">
    <source>
        <dbReference type="ARBA" id="ARBA00022989"/>
    </source>
</evidence>
<name>A0A1J1J4N3_9DIPT</name>
<evidence type="ECO:0000256" key="12">
    <source>
        <dbReference type="SAM" id="Phobius"/>
    </source>
</evidence>
<dbReference type="InterPro" id="IPR052192">
    <property type="entry name" value="Insect_Ionotropic_Sensory_Rcpt"/>
</dbReference>
<dbReference type="OrthoDB" id="5984008at2759"/>
<evidence type="ECO:0000256" key="4">
    <source>
        <dbReference type="ARBA" id="ARBA00022692"/>
    </source>
</evidence>
<gene>
    <name evidence="14" type="ORF">CLUMA_CG020350</name>
</gene>
<feature type="transmembrane region" description="Helical" evidence="12">
    <location>
        <begin position="546"/>
        <end position="568"/>
    </location>
</feature>
<dbReference type="PRINTS" id="PR00177">
    <property type="entry name" value="NMDARECEPTOR"/>
</dbReference>
<protein>
    <submittedName>
        <fullName evidence="14">CLUMA_CG020350, isoform A</fullName>
    </submittedName>
</protein>
<dbReference type="Proteomes" id="UP000183832">
    <property type="component" value="Unassembled WGS sequence"/>
</dbReference>
<feature type="site" description="Crucial to convey clamshell closure to channel opening" evidence="10">
    <location>
        <position position="646"/>
    </location>
</feature>
<evidence type="ECO:0000256" key="9">
    <source>
        <dbReference type="PIRSR" id="PIRSR601508-1"/>
    </source>
</evidence>
<comment type="subcellular location">
    <subcellularLocation>
        <location evidence="1">Cell membrane</location>
        <topology evidence="1">Multi-pass membrane protein</topology>
    </subcellularLocation>
</comment>
<keyword evidence="3" id="KW-1003">Cell membrane</keyword>
<dbReference type="GO" id="GO:0050906">
    <property type="term" value="P:detection of stimulus involved in sensory perception"/>
    <property type="evidence" value="ECO:0007669"/>
    <property type="project" value="UniProtKB-ARBA"/>
</dbReference>
<dbReference type="GO" id="GO:0015276">
    <property type="term" value="F:ligand-gated monoatomic ion channel activity"/>
    <property type="evidence" value="ECO:0007669"/>
    <property type="project" value="InterPro"/>
</dbReference>
<keyword evidence="6 12" id="KW-0472">Membrane</keyword>
<evidence type="ECO:0000256" key="7">
    <source>
        <dbReference type="ARBA" id="ARBA00023170"/>
    </source>
</evidence>
<evidence type="ECO:0000256" key="11">
    <source>
        <dbReference type="PIRSR" id="PIRSR601508-3"/>
    </source>
</evidence>
<feature type="transmembrane region" description="Helical" evidence="12">
    <location>
        <begin position="589"/>
        <end position="606"/>
    </location>
</feature>
<evidence type="ECO:0000256" key="3">
    <source>
        <dbReference type="ARBA" id="ARBA00022475"/>
    </source>
</evidence>
<feature type="binding site" evidence="9">
    <location>
        <position position="503"/>
    </location>
    <ligand>
        <name>L-glutamate</name>
        <dbReference type="ChEBI" id="CHEBI:29985"/>
    </ligand>
</feature>
<evidence type="ECO:0000259" key="13">
    <source>
        <dbReference type="Pfam" id="PF00060"/>
    </source>
</evidence>
<keyword evidence="7" id="KW-0675">Receptor</keyword>
<evidence type="ECO:0000256" key="2">
    <source>
        <dbReference type="ARBA" id="ARBA00008685"/>
    </source>
</evidence>
<sequence length="845" mass="97762">MTQFDSVTIEKSLCDDFPSLLTANASIAIIIDREYLDNKYENILNEIKVIIERVLREDLKNGGLIVSYYSWTRINLKKDFTAVLSITNCENTWEIFEDSRSEYLLLMAITDPDCPRLPYDEAIMAMLLYDNTFDRDMISRCVNALSRDFPDESGDLVKPLSVSIYRIKDSPHEWDRRKMIRTMLKQLPTKFIGKNFMVLVTAKLMQSLMEIARDLKMVDTFSQWFYVVSDTSFENHNISFITTLIEEGNNIAFILNHTRGGNECVSGIECHSNELLKSFVLGLSKAIREEAAVYGQISDEEWEIIRASKKERRNDILNFMLDNLRKTSKCAACTTWNVKSSEIWGNQYKYSAFSDGFLKQVSSDGRDSKETSNGLKMIDAGFWKPFDGLKMTDALFPHVSHGFRNKQFKVITYHNPPWQYVINNESGIVGMPSGVVFDILNEVSKKLNFSYVIHLAQVSTATNITDANGTVTKDIHLLTTDIPTEVLSLLSENHIILGAVANTINERYKRLINFSVPISIQPYSFLVAKPKEISRIYLFAAPFTTLTWLCLAGMIVILPPVLCIVNRLSPFYEFHRHQRTLGLFKIDNCFWYIYGALLQQGGLYLPHADSGRIIIGSWWLIVIVLVTTYCGNLVAFLTFPKIDNQIKTVDELVKHHKSVTWGMRGGTYLEDYIRDTDIHKYQLLYSGANFYPDENEEIIENVRKGKHVYIDWRSNLKQIMRREHLKTESCDFSLSFEEFMEEQIGIVFPMNSPYLDLFNIEITRLHQMGLIERWMKQYMPQKDRCSKQSTVIEVINHTVNMDDMQGCFLVLLFGFSAGFFFFLFEGILQYYRKFREKDIIEPYVD</sequence>
<dbReference type="Gene3D" id="1.10.287.70">
    <property type="match status" value="1"/>
</dbReference>
<dbReference type="FunFam" id="1.10.287.70:FF:000143">
    <property type="entry name" value="Probable glutamate receptor"/>
    <property type="match status" value="1"/>
</dbReference>
<evidence type="ECO:0000313" key="14">
    <source>
        <dbReference type="EMBL" id="CRL07373.1"/>
    </source>
</evidence>
<dbReference type="Gene3D" id="3.40.190.10">
    <property type="entry name" value="Periplasmic binding protein-like II"/>
    <property type="match status" value="1"/>
</dbReference>
<dbReference type="AlphaFoldDB" id="A0A1J1J4N3"/>
<dbReference type="GO" id="GO:0005886">
    <property type="term" value="C:plasma membrane"/>
    <property type="evidence" value="ECO:0007669"/>
    <property type="project" value="UniProtKB-SubCell"/>
</dbReference>
<keyword evidence="5 12" id="KW-1133">Transmembrane helix</keyword>
<feature type="transmembrane region" description="Helical" evidence="12">
    <location>
        <begin position="618"/>
        <end position="639"/>
    </location>
</feature>
<feature type="site" description="Interaction with the cone snail toxin Con-ikot-ikot" evidence="10">
    <location>
        <position position="674"/>
    </location>
</feature>
<evidence type="ECO:0000256" key="1">
    <source>
        <dbReference type="ARBA" id="ARBA00004651"/>
    </source>
</evidence>
<evidence type="ECO:0000313" key="15">
    <source>
        <dbReference type="Proteomes" id="UP000183832"/>
    </source>
</evidence>
<dbReference type="Pfam" id="PF00060">
    <property type="entry name" value="Lig_chan"/>
    <property type="match status" value="1"/>
</dbReference>
<evidence type="ECO:0000256" key="10">
    <source>
        <dbReference type="PIRSR" id="PIRSR601508-2"/>
    </source>
</evidence>
<dbReference type="EMBL" id="CVRI01000070">
    <property type="protein sequence ID" value="CRL07373.1"/>
    <property type="molecule type" value="Genomic_DNA"/>
</dbReference>
<accession>A0A1J1J4N3</accession>
<evidence type="ECO:0000256" key="8">
    <source>
        <dbReference type="ARBA" id="ARBA00023180"/>
    </source>
</evidence>
<dbReference type="SUPFAM" id="SSF53850">
    <property type="entry name" value="Periplasmic binding protein-like II"/>
    <property type="match status" value="1"/>
</dbReference>
<dbReference type="PANTHER" id="PTHR42643">
    <property type="entry name" value="IONOTROPIC RECEPTOR 20A-RELATED"/>
    <property type="match status" value="1"/>
</dbReference>
<dbReference type="PANTHER" id="PTHR42643:SF24">
    <property type="entry name" value="IONOTROPIC RECEPTOR 60A"/>
    <property type="match status" value="1"/>
</dbReference>
<dbReference type="InterPro" id="IPR001508">
    <property type="entry name" value="Iono_Glu_rcpt_met"/>
</dbReference>
<organism evidence="14 15">
    <name type="scientific">Clunio marinus</name>
    <dbReference type="NCBI Taxonomy" id="568069"/>
    <lineage>
        <taxon>Eukaryota</taxon>
        <taxon>Metazoa</taxon>
        <taxon>Ecdysozoa</taxon>
        <taxon>Arthropoda</taxon>
        <taxon>Hexapoda</taxon>
        <taxon>Insecta</taxon>
        <taxon>Pterygota</taxon>
        <taxon>Neoptera</taxon>
        <taxon>Endopterygota</taxon>
        <taxon>Diptera</taxon>
        <taxon>Nematocera</taxon>
        <taxon>Chironomoidea</taxon>
        <taxon>Chironomidae</taxon>
        <taxon>Clunio</taxon>
    </lineage>
</organism>
<reference evidence="14 15" key="1">
    <citation type="submission" date="2015-04" db="EMBL/GenBank/DDBJ databases">
        <authorList>
            <person name="Syromyatnikov M.Y."/>
            <person name="Popov V.N."/>
        </authorList>
    </citation>
    <scope>NUCLEOTIDE SEQUENCE [LARGE SCALE GENOMIC DNA]</scope>
</reference>
<comment type="similarity">
    <text evidence="2">Belongs to the glutamate-gated ion channel (TC 1.A.10.1) family.</text>
</comment>
<keyword evidence="15" id="KW-1185">Reference proteome</keyword>
<dbReference type="GO" id="GO:0038023">
    <property type="term" value="F:signaling receptor activity"/>
    <property type="evidence" value="ECO:0007669"/>
    <property type="project" value="InterPro"/>
</dbReference>
<keyword evidence="11" id="KW-1015">Disulfide bond</keyword>
<keyword evidence="4 12" id="KW-0812">Transmembrane</keyword>
<evidence type="ECO:0000256" key="6">
    <source>
        <dbReference type="ARBA" id="ARBA00023136"/>
    </source>
</evidence>
<keyword evidence="8" id="KW-0325">Glycoprotein</keyword>
<dbReference type="STRING" id="568069.A0A1J1J4N3"/>